<dbReference type="GO" id="GO:0009306">
    <property type="term" value="P:protein secretion"/>
    <property type="evidence" value="ECO:0007669"/>
    <property type="project" value="InterPro"/>
</dbReference>
<dbReference type="InterPro" id="IPR038591">
    <property type="entry name" value="NolW-like_sf"/>
</dbReference>
<organism evidence="9 10">
    <name type="scientific">Candidatus Acidulodesulfobacterium ferriphilum</name>
    <dbReference type="NCBI Taxonomy" id="2597223"/>
    <lineage>
        <taxon>Bacteria</taxon>
        <taxon>Deltaproteobacteria</taxon>
        <taxon>Candidatus Acidulodesulfobacterales</taxon>
        <taxon>Candidatus Acidulodesulfobacterium</taxon>
    </lineage>
</organism>
<dbReference type="InterPro" id="IPR051808">
    <property type="entry name" value="Type_IV_pilus_biogenesis"/>
</dbReference>
<dbReference type="InterPro" id="IPR004846">
    <property type="entry name" value="T2SS/T3SS_dom"/>
</dbReference>
<dbReference type="Pfam" id="PF03958">
    <property type="entry name" value="Secretin_N"/>
    <property type="match status" value="1"/>
</dbReference>
<dbReference type="InterPro" id="IPR001775">
    <property type="entry name" value="GspD/PilQ"/>
</dbReference>
<evidence type="ECO:0000256" key="1">
    <source>
        <dbReference type="ARBA" id="ARBA00004370"/>
    </source>
</evidence>
<keyword evidence="2" id="KW-0732">Signal</keyword>
<evidence type="ECO:0000256" key="6">
    <source>
        <dbReference type="SAM" id="Phobius"/>
    </source>
</evidence>
<gene>
    <name evidence="9" type="ORF">EVJ47_00995</name>
</gene>
<keyword evidence="5" id="KW-0813">Transport</keyword>
<reference evidence="9 10" key="1">
    <citation type="submission" date="2019-01" db="EMBL/GenBank/DDBJ databases">
        <title>Insights into ecological role of a new deltaproteobacterial order Candidatus Sinidesulfobacterales (Sva0485) by metagenomics and metatranscriptomics.</title>
        <authorList>
            <person name="Tan S."/>
            <person name="Liu J."/>
            <person name="Fang Y."/>
            <person name="Hedlund B.P."/>
            <person name="Lian Z.H."/>
            <person name="Huang L.Y."/>
            <person name="Li J.T."/>
            <person name="Huang L.N."/>
            <person name="Li W.J."/>
            <person name="Jiang H.C."/>
            <person name="Dong H.L."/>
            <person name="Shu W.S."/>
        </authorList>
    </citation>
    <scope>NUCLEOTIDE SEQUENCE [LARGE SCALE GENOMIC DNA]</scope>
    <source>
        <strain evidence="9">AP3</strain>
    </source>
</reference>
<dbReference type="InterPro" id="IPR005644">
    <property type="entry name" value="NolW-like"/>
</dbReference>
<name>A0A519BC95_9DELT</name>
<dbReference type="Pfam" id="PF00263">
    <property type="entry name" value="Secretin"/>
    <property type="match status" value="1"/>
</dbReference>
<dbReference type="PRINTS" id="PR00811">
    <property type="entry name" value="BCTERIALGSPD"/>
</dbReference>
<feature type="domain" description="NolW-like" evidence="8">
    <location>
        <begin position="152"/>
        <end position="209"/>
    </location>
</feature>
<feature type="domain" description="Type II/III secretion system secretin-like" evidence="7">
    <location>
        <begin position="291"/>
        <end position="464"/>
    </location>
</feature>
<evidence type="ECO:0000259" key="7">
    <source>
        <dbReference type="Pfam" id="PF00263"/>
    </source>
</evidence>
<dbReference type="EMBL" id="SGBD01000001">
    <property type="protein sequence ID" value="RZD14892.1"/>
    <property type="molecule type" value="Genomic_DNA"/>
</dbReference>
<dbReference type="AlphaFoldDB" id="A0A519BC95"/>
<evidence type="ECO:0000256" key="5">
    <source>
        <dbReference type="RuleBase" id="RU004004"/>
    </source>
</evidence>
<keyword evidence="3 6" id="KW-0472">Membrane</keyword>
<sequence length="465" mass="50284">MKDLKNNSLKADKKNMPVKLKHITVIPFFIFIVFILIISITAKFSFGFNNYNNSYDIYRINGIKLPDKRITIEGNDIPLRPLIIGIAYKFHLNYVLSSSVKGYVTLHIRKVPLPSALSIIFKAGNLGYSVSNGILFIGPRSSLTNSYVDYRINLKYIQAKNVLPVLTPILPTGAKAYASPHGNSILVYDIPSNITKIRKIIKSMDVKKRVVLLNARIVDVTDNFVRNLGVAWSFTPRISPNTNTVTSTLGSPTGFSGAVSSAAGSNYGNISIGTAWQNFGLISAQLSAGQQLGWDKIIASPNVSVVSGQPATINSGVTLYYVAYTSSGPSTTPASGTSGTTIITQQPVTSTLQTITLGLTLTVTPIVESKNNILLNITVTNSEPNFGQEVNGFPAVNNKSVTTTVVVKNNSTLVIGGILYTDKSHSNNGVPFLSTIPVIGYLFSSRNRSVSKEQLMVFISPKIVN</sequence>
<dbReference type="PANTHER" id="PTHR30604">
    <property type="entry name" value="PROTEIN TRANSPORT PROTEIN HOFQ"/>
    <property type="match status" value="1"/>
</dbReference>
<evidence type="ECO:0000259" key="8">
    <source>
        <dbReference type="Pfam" id="PF03958"/>
    </source>
</evidence>
<dbReference type="PANTHER" id="PTHR30604:SF1">
    <property type="entry name" value="DNA UTILIZATION PROTEIN HOFQ"/>
    <property type="match status" value="1"/>
</dbReference>
<comment type="subcellular location">
    <subcellularLocation>
        <location evidence="5">Cell outer membrane</location>
    </subcellularLocation>
    <subcellularLocation>
        <location evidence="1">Membrane</location>
    </subcellularLocation>
</comment>
<evidence type="ECO:0000256" key="3">
    <source>
        <dbReference type="ARBA" id="ARBA00023136"/>
    </source>
</evidence>
<evidence type="ECO:0000256" key="4">
    <source>
        <dbReference type="RuleBase" id="RU004003"/>
    </source>
</evidence>
<accession>A0A519BC95</accession>
<dbReference type="GO" id="GO:0009279">
    <property type="term" value="C:cell outer membrane"/>
    <property type="evidence" value="ECO:0007669"/>
    <property type="project" value="UniProtKB-SubCell"/>
</dbReference>
<evidence type="ECO:0000256" key="2">
    <source>
        <dbReference type="ARBA" id="ARBA00022729"/>
    </source>
</evidence>
<dbReference type="Gene3D" id="3.30.1370.130">
    <property type="match status" value="1"/>
</dbReference>
<evidence type="ECO:0000313" key="9">
    <source>
        <dbReference type="EMBL" id="RZD14892.1"/>
    </source>
</evidence>
<feature type="transmembrane region" description="Helical" evidence="6">
    <location>
        <begin position="20"/>
        <end position="42"/>
    </location>
</feature>
<dbReference type="Gene3D" id="3.30.1370.120">
    <property type="match status" value="1"/>
</dbReference>
<protein>
    <submittedName>
        <fullName evidence="9">Uncharacterized protein</fullName>
    </submittedName>
</protein>
<comment type="similarity">
    <text evidence="4">Belongs to the bacterial secretin family.</text>
</comment>
<keyword evidence="6" id="KW-0812">Transmembrane</keyword>
<evidence type="ECO:0000313" key="10">
    <source>
        <dbReference type="Proteomes" id="UP000320813"/>
    </source>
</evidence>
<dbReference type="Proteomes" id="UP000320813">
    <property type="component" value="Unassembled WGS sequence"/>
</dbReference>
<proteinExistence type="inferred from homology"/>
<keyword evidence="6" id="KW-1133">Transmembrane helix</keyword>
<comment type="caution">
    <text evidence="9">The sequence shown here is derived from an EMBL/GenBank/DDBJ whole genome shotgun (WGS) entry which is preliminary data.</text>
</comment>